<comment type="caution">
    <text evidence="1">The sequence shown here is derived from an EMBL/GenBank/DDBJ whole genome shotgun (WGS) entry which is preliminary data.</text>
</comment>
<proteinExistence type="predicted"/>
<accession>A0A397TKS7</accession>
<organism evidence="1 2">
    <name type="scientific">Glomus cerebriforme</name>
    <dbReference type="NCBI Taxonomy" id="658196"/>
    <lineage>
        <taxon>Eukaryota</taxon>
        <taxon>Fungi</taxon>
        <taxon>Fungi incertae sedis</taxon>
        <taxon>Mucoromycota</taxon>
        <taxon>Glomeromycotina</taxon>
        <taxon>Glomeromycetes</taxon>
        <taxon>Glomerales</taxon>
        <taxon>Glomeraceae</taxon>
        <taxon>Glomus</taxon>
    </lineage>
</organism>
<evidence type="ECO:0000313" key="1">
    <source>
        <dbReference type="EMBL" id="RIA97989.1"/>
    </source>
</evidence>
<name>A0A397TKS7_9GLOM</name>
<evidence type="ECO:0000313" key="2">
    <source>
        <dbReference type="Proteomes" id="UP000265703"/>
    </source>
</evidence>
<dbReference type="Proteomes" id="UP000265703">
    <property type="component" value="Unassembled WGS sequence"/>
</dbReference>
<sequence>MIMIEGWVAKDNDRKPNTGDFISNLIVKDNEDTDNLIKEKFENKDIIDDSITENNENIIDNLTKYDSEDKDIIDDSNTETIPVNFKNFYEASSEDIINKLCDDFIQ</sequence>
<reference evidence="1 2" key="1">
    <citation type="submission" date="2018-06" db="EMBL/GenBank/DDBJ databases">
        <title>Comparative genomics reveals the genomic features of Rhizophagus irregularis, R. cerebriforme, R. diaphanum and Gigaspora rosea, and their symbiotic lifestyle signature.</title>
        <authorList>
            <person name="Morin E."/>
            <person name="San Clemente H."/>
            <person name="Chen E.C.H."/>
            <person name="De La Providencia I."/>
            <person name="Hainaut M."/>
            <person name="Kuo A."/>
            <person name="Kohler A."/>
            <person name="Murat C."/>
            <person name="Tang N."/>
            <person name="Roy S."/>
            <person name="Loubradou J."/>
            <person name="Henrissat B."/>
            <person name="Grigoriev I.V."/>
            <person name="Corradi N."/>
            <person name="Roux C."/>
            <person name="Martin F.M."/>
        </authorList>
    </citation>
    <scope>NUCLEOTIDE SEQUENCE [LARGE SCALE GENOMIC DNA]</scope>
    <source>
        <strain evidence="1 2">DAOM 227022</strain>
    </source>
</reference>
<dbReference type="EMBL" id="QKYT01000022">
    <property type="protein sequence ID" value="RIA97989.1"/>
    <property type="molecule type" value="Genomic_DNA"/>
</dbReference>
<dbReference type="AlphaFoldDB" id="A0A397TKS7"/>
<keyword evidence="2" id="KW-1185">Reference proteome</keyword>
<gene>
    <name evidence="1" type="ORF">C1645_813369</name>
</gene>
<protein>
    <submittedName>
        <fullName evidence="1">Uncharacterized protein</fullName>
    </submittedName>
</protein>